<evidence type="ECO:0008006" key="3">
    <source>
        <dbReference type="Google" id="ProtNLM"/>
    </source>
</evidence>
<name>A0A3D9RVS0_9BACL</name>
<proteinExistence type="predicted"/>
<comment type="caution">
    <text evidence="1">The sequence shown here is derived from an EMBL/GenBank/DDBJ whole genome shotgun (WGS) entry which is preliminary data.</text>
</comment>
<reference evidence="1 2" key="1">
    <citation type="submission" date="2018-08" db="EMBL/GenBank/DDBJ databases">
        <title>Genomic Encyclopedia of Type Strains, Phase III (KMG-III): the genomes of soil and plant-associated and newly described type strains.</title>
        <authorList>
            <person name="Whitman W."/>
        </authorList>
    </citation>
    <scope>NUCLEOTIDE SEQUENCE [LARGE SCALE GENOMIC DNA]</scope>
    <source>
        <strain evidence="1 2">CGMCC 1.10966</strain>
    </source>
</reference>
<dbReference type="OrthoDB" id="2375806at2"/>
<dbReference type="AlphaFoldDB" id="A0A3D9RVS0"/>
<gene>
    <name evidence="1" type="ORF">A8990_116126</name>
</gene>
<dbReference type="EMBL" id="QTTN01000016">
    <property type="protein sequence ID" value="REE83947.1"/>
    <property type="molecule type" value="Genomic_DNA"/>
</dbReference>
<keyword evidence="2" id="KW-1185">Reference proteome</keyword>
<organism evidence="1 2">
    <name type="scientific">Paenibacillus taihuensis</name>
    <dbReference type="NCBI Taxonomy" id="1156355"/>
    <lineage>
        <taxon>Bacteria</taxon>
        <taxon>Bacillati</taxon>
        <taxon>Bacillota</taxon>
        <taxon>Bacilli</taxon>
        <taxon>Bacillales</taxon>
        <taxon>Paenibacillaceae</taxon>
        <taxon>Paenibacillus</taxon>
    </lineage>
</organism>
<evidence type="ECO:0000313" key="2">
    <source>
        <dbReference type="Proteomes" id="UP000256304"/>
    </source>
</evidence>
<evidence type="ECO:0000313" key="1">
    <source>
        <dbReference type="EMBL" id="REE83947.1"/>
    </source>
</evidence>
<dbReference type="Proteomes" id="UP000256304">
    <property type="component" value="Unassembled WGS sequence"/>
</dbReference>
<sequence length="126" mass="13177">MSERTIFAYFRTPDEAKKALDQLQSLELVDYTVERIDGIAGTGIQSLDTLGATMTGDFPGLGYLTLGGDFDGPDAGILAASSVSASGYSSGGPENRVSGYDVMLVAIVNEGSYEQAEQIVRDAGAL</sequence>
<accession>A0A3D9RVS0</accession>
<dbReference type="RefSeq" id="WP_116189861.1">
    <property type="nucleotide sequence ID" value="NZ_QTTN01000016.1"/>
</dbReference>
<protein>
    <recommendedName>
        <fullName evidence="3">Heat induced stress protein YflT</fullName>
    </recommendedName>
</protein>